<accession>A0ACB9Y4I6</accession>
<evidence type="ECO:0000313" key="2">
    <source>
        <dbReference type="Proteomes" id="UP001056978"/>
    </source>
</evidence>
<keyword evidence="2" id="KW-1185">Reference proteome</keyword>
<protein>
    <submittedName>
        <fullName evidence="1">Uncharacterized protein</fullName>
    </submittedName>
</protein>
<evidence type="ECO:0000313" key="1">
    <source>
        <dbReference type="EMBL" id="KAI4836233.1"/>
    </source>
</evidence>
<name>A0ACB9Y4I6_PLABR</name>
<proteinExistence type="predicted"/>
<comment type="caution">
    <text evidence="1">The sequence shown here is derived from an EMBL/GenBank/DDBJ whole genome shotgun (WGS) entry which is preliminary data.</text>
</comment>
<dbReference type="Proteomes" id="UP001056978">
    <property type="component" value="Chromosome 12"/>
</dbReference>
<organism evidence="1 2">
    <name type="scientific">Plasmodium brasilianum</name>
    <dbReference type="NCBI Taxonomy" id="5824"/>
    <lineage>
        <taxon>Eukaryota</taxon>
        <taxon>Sar</taxon>
        <taxon>Alveolata</taxon>
        <taxon>Apicomplexa</taxon>
        <taxon>Aconoidasida</taxon>
        <taxon>Haemosporida</taxon>
        <taxon>Plasmodiidae</taxon>
        <taxon>Plasmodium</taxon>
        <taxon>Plasmodium (Plasmodium)</taxon>
    </lineage>
</organism>
<sequence>MEKCLSSERGVLGLGALAYYGRSEFRIIREKIKNKTPSLINETNKSIFRRECLELVDFLIQHKKAPLYENQNKWEGTIKNWATSYFKLIAKKHGGCFPILDNNEKNILKLNYEALDFCEKKNNKISEIQCLTGRRKILGECDKTCSNKINEYNVWINNEKVNFNNKKELLKHNCKNPPSQFPTKSCNILKSNIFRTLNQCRDKNSVTFSLSTSKEEKTPSQVVGQNTVNSPSTDQVPTQQVMQHSLEGSTQTKEKTTEDQEKEPVSQSVTQVPPSDATSSSQSKSAEIQNIQPEPETTSKTSSQPENEASLSPGSNILQNKVFQITMAPSSTETISSHSRTSLLSSTSSNSNDPLKILEMFKKKKKIRRRHMKFLRLLVPSFSSNKSELFTDDRLEHPIYDDEEIIKKIKINELTKNVYLSKRKKDRSRTIIEVHMEVLEECRNEEWEKNKEKFLKICIDELAKEDYRAYPNSTDDDLIIENIKCSDDITKQNILWNKWIERHRNISEKLKKVQWINNLKNEWKKELAYIQEREELKIKAPNENHKVPFIEIEKDLWKHWISKKVIIIEQYLEQEWIKELDMDLNIMSDECVKEDTKNYVALINTEELQHKENYEELCKYIKKKLLTKLCILVLMTILEEYKKEVNFDNRESFLDISINEWKTKKYSGNKQEITENTIEYINSDIENKRNNEFHTHIGNDSFENEMKDRIVEDYLYSSSIVNNGTVEKSIDIAEKHIS</sequence>
<reference evidence="1" key="1">
    <citation type="submission" date="2022-06" db="EMBL/GenBank/DDBJ databases">
        <title>The First Complete Genome of the Simian Malaria Parasite Plasmodium brasilianum.</title>
        <authorList>
            <person name="Bajic M."/>
            <person name="Ravishankar S."/>
        </authorList>
    </citation>
    <scope>NUCLEOTIDE SEQUENCE</scope>
    <source>
        <strain evidence="1">Bolivian I</strain>
    </source>
</reference>
<dbReference type="EMBL" id="CM043780">
    <property type="protein sequence ID" value="KAI4836233.1"/>
    <property type="molecule type" value="Genomic_DNA"/>
</dbReference>
<gene>
    <name evidence="1" type="ORF">MKS88_004021</name>
</gene>